<organism evidence="2 3">
    <name type="scientific">Haematococcus lacustris</name>
    <name type="common">Green alga</name>
    <name type="synonym">Haematococcus pluvialis</name>
    <dbReference type="NCBI Taxonomy" id="44745"/>
    <lineage>
        <taxon>Eukaryota</taxon>
        <taxon>Viridiplantae</taxon>
        <taxon>Chlorophyta</taxon>
        <taxon>core chlorophytes</taxon>
        <taxon>Chlorophyceae</taxon>
        <taxon>CS clade</taxon>
        <taxon>Chlamydomonadales</taxon>
        <taxon>Haematococcaceae</taxon>
        <taxon>Haematococcus</taxon>
    </lineage>
</organism>
<evidence type="ECO:0000313" key="3">
    <source>
        <dbReference type="Proteomes" id="UP000485058"/>
    </source>
</evidence>
<accession>A0A699ZE79</accession>
<dbReference type="GO" id="GO:0005930">
    <property type="term" value="C:axoneme"/>
    <property type="evidence" value="ECO:0007669"/>
    <property type="project" value="UniProtKB-SubCell"/>
</dbReference>
<dbReference type="Gene3D" id="3.80.10.10">
    <property type="entry name" value="Ribonuclease Inhibitor"/>
    <property type="match status" value="1"/>
</dbReference>
<dbReference type="AlphaFoldDB" id="A0A699ZE79"/>
<evidence type="ECO:0000256" key="1">
    <source>
        <dbReference type="ARBA" id="ARBA00004430"/>
    </source>
</evidence>
<name>A0A699ZE79_HAELA</name>
<proteinExistence type="predicted"/>
<dbReference type="EMBL" id="BLLF01000658">
    <property type="protein sequence ID" value="GFH13842.1"/>
    <property type="molecule type" value="Genomic_DNA"/>
</dbReference>
<dbReference type="SUPFAM" id="SSF52058">
    <property type="entry name" value="L domain-like"/>
    <property type="match status" value="1"/>
</dbReference>
<comment type="caution">
    <text evidence="2">The sequence shown here is derived from an EMBL/GenBank/DDBJ whole genome shotgun (WGS) entry which is preliminary data.</text>
</comment>
<reference evidence="2 3" key="1">
    <citation type="submission" date="2020-02" db="EMBL/GenBank/DDBJ databases">
        <title>Draft genome sequence of Haematococcus lacustris strain NIES-144.</title>
        <authorList>
            <person name="Morimoto D."/>
            <person name="Nakagawa S."/>
            <person name="Yoshida T."/>
            <person name="Sawayama S."/>
        </authorList>
    </citation>
    <scope>NUCLEOTIDE SEQUENCE [LARGE SCALE GENOMIC DNA]</scope>
    <source>
        <strain evidence="2 3">NIES-144</strain>
    </source>
</reference>
<sequence>MRYYSVTQPPQPAHLGRILTFSGLVLALAQLSHLVSDPVLLPQLRHLDVADAKLLTVPDGDQLPVSPFAASQLQSLSISWTSWELLPHLAPLAPHLTQLQASYVCLNALTAKEEEKALVTSNLAAAVSPLTGLQWLHLDLLSDYKVVAALLPLLAQMPSLHTLLLSGSEVEGDAQLDALLALTQLTRLRCFNISDLACSRASAACSWRQLELRDTDWVTAAYLPLHSLTHPLNLTFSGLVLTLALTTTQLGQLLKHPLPVSSALLTSLLFMPAQVIKVPGDAVLRGCKKTRRKLMAHFQLRAGVHPGLQRRLGRPRQNLHYSIKPAFDDPSNQELLAKLQQLGSANFTGDLNTINHHSMQLAVAMQQHYSNPGKWWW</sequence>
<comment type="subcellular location">
    <subcellularLocation>
        <location evidence="1">Cytoplasm</location>
        <location evidence="1">Cytoskeleton</location>
        <location evidence="1">Cilium axoneme</location>
    </subcellularLocation>
</comment>
<keyword evidence="3" id="KW-1185">Reference proteome</keyword>
<dbReference type="Proteomes" id="UP000485058">
    <property type="component" value="Unassembled WGS sequence"/>
</dbReference>
<dbReference type="InterPro" id="IPR032675">
    <property type="entry name" value="LRR_dom_sf"/>
</dbReference>
<protein>
    <submittedName>
        <fullName evidence="2">Uncharacterized protein</fullName>
    </submittedName>
</protein>
<evidence type="ECO:0000313" key="2">
    <source>
        <dbReference type="EMBL" id="GFH13842.1"/>
    </source>
</evidence>
<gene>
    <name evidence="2" type="ORF">HaLaN_09797</name>
</gene>